<dbReference type="Proteomes" id="UP000738359">
    <property type="component" value="Unassembled WGS sequence"/>
</dbReference>
<evidence type="ECO:0000256" key="4">
    <source>
        <dbReference type="ARBA" id="ARBA00022454"/>
    </source>
</evidence>
<feature type="compositionally biased region" description="Basic residues" evidence="6">
    <location>
        <begin position="91"/>
        <end position="101"/>
    </location>
</feature>
<dbReference type="PANTHER" id="PTHR46904:SF1">
    <property type="entry name" value="CENTROMERE PROTEIN T"/>
    <property type="match status" value="1"/>
</dbReference>
<feature type="compositionally biased region" description="Basic and acidic residues" evidence="6">
    <location>
        <begin position="416"/>
        <end position="427"/>
    </location>
</feature>
<dbReference type="OrthoDB" id="10071681at2759"/>
<feature type="region of interest" description="Disordered" evidence="6">
    <location>
        <begin position="34"/>
        <end position="58"/>
    </location>
</feature>
<dbReference type="EMBL" id="JAAAHY010000492">
    <property type="protein sequence ID" value="KAF9963163.1"/>
    <property type="molecule type" value="Genomic_DNA"/>
</dbReference>
<protein>
    <recommendedName>
        <fullName evidence="7">CENP-T/Histone H4 histone fold domain-containing protein</fullName>
    </recommendedName>
</protein>
<feature type="compositionally biased region" description="Low complexity" evidence="6">
    <location>
        <begin position="477"/>
        <end position="491"/>
    </location>
</feature>
<dbReference type="AlphaFoldDB" id="A0A9P6J5U9"/>
<evidence type="ECO:0000256" key="6">
    <source>
        <dbReference type="SAM" id="MobiDB-lite"/>
    </source>
</evidence>
<dbReference type="InterPro" id="IPR035425">
    <property type="entry name" value="CENP-T/H4_C"/>
</dbReference>
<proteinExistence type="inferred from homology"/>
<keyword evidence="5" id="KW-0539">Nucleus</keyword>
<comment type="similarity">
    <text evidence="3">Belongs to the CENP-T/CNN1 family.</text>
</comment>
<feature type="compositionally biased region" description="Polar residues" evidence="6">
    <location>
        <begin position="47"/>
        <end position="58"/>
    </location>
</feature>
<feature type="region of interest" description="Disordered" evidence="6">
    <location>
        <begin position="399"/>
        <end position="500"/>
    </location>
</feature>
<name>A0A9P6J5U9_MORAP</name>
<gene>
    <name evidence="8" type="ORF">BGZ70_007601</name>
</gene>
<feature type="compositionally biased region" description="Basic residues" evidence="6">
    <location>
        <begin position="175"/>
        <end position="186"/>
    </location>
</feature>
<feature type="region of interest" description="Disordered" evidence="6">
    <location>
        <begin position="70"/>
        <end position="104"/>
    </location>
</feature>
<evidence type="ECO:0000256" key="1">
    <source>
        <dbReference type="ARBA" id="ARBA00004123"/>
    </source>
</evidence>
<dbReference type="GO" id="GO:0003677">
    <property type="term" value="F:DNA binding"/>
    <property type="evidence" value="ECO:0007669"/>
    <property type="project" value="InterPro"/>
</dbReference>
<dbReference type="Pfam" id="PF15511">
    <property type="entry name" value="CENP-T_C"/>
    <property type="match status" value="1"/>
</dbReference>
<comment type="caution">
    <text evidence="8">The sequence shown here is derived from an EMBL/GenBank/DDBJ whole genome shotgun (WGS) entry which is preliminary data.</text>
</comment>
<dbReference type="PANTHER" id="PTHR46904">
    <property type="entry name" value="CENTROMERE PROTEIN T"/>
    <property type="match status" value="1"/>
</dbReference>
<feature type="domain" description="CENP-T/Histone H4 histone fold" evidence="7">
    <location>
        <begin position="683"/>
        <end position="778"/>
    </location>
</feature>
<evidence type="ECO:0000313" key="8">
    <source>
        <dbReference type="EMBL" id="KAF9963163.1"/>
    </source>
</evidence>
<evidence type="ECO:0000313" key="9">
    <source>
        <dbReference type="Proteomes" id="UP000738359"/>
    </source>
</evidence>
<evidence type="ECO:0000259" key="7">
    <source>
        <dbReference type="Pfam" id="PF15511"/>
    </source>
</evidence>
<dbReference type="GO" id="GO:0046982">
    <property type="term" value="F:protein heterodimerization activity"/>
    <property type="evidence" value="ECO:0007669"/>
    <property type="project" value="InterPro"/>
</dbReference>
<dbReference type="InterPro" id="IPR028255">
    <property type="entry name" value="CENP-T"/>
</dbReference>
<dbReference type="InterPro" id="IPR009072">
    <property type="entry name" value="Histone-fold"/>
</dbReference>
<keyword evidence="4" id="KW-0158">Chromosome</keyword>
<dbReference type="GO" id="GO:0051382">
    <property type="term" value="P:kinetochore assembly"/>
    <property type="evidence" value="ECO:0007669"/>
    <property type="project" value="InterPro"/>
</dbReference>
<dbReference type="GO" id="GO:0000776">
    <property type="term" value="C:kinetochore"/>
    <property type="evidence" value="ECO:0007669"/>
    <property type="project" value="InterPro"/>
</dbReference>
<dbReference type="CDD" id="cd22920">
    <property type="entry name" value="HFD_CENP-T"/>
    <property type="match status" value="1"/>
</dbReference>
<feature type="region of interest" description="Disordered" evidence="6">
    <location>
        <begin position="535"/>
        <end position="561"/>
    </location>
</feature>
<organism evidence="8 9">
    <name type="scientific">Mortierella alpina</name>
    <name type="common">Oleaginous fungus</name>
    <name type="synonym">Mortierella renispora</name>
    <dbReference type="NCBI Taxonomy" id="64518"/>
    <lineage>
        <taxon>Eukaryota</taxon>
        <taxon>Fungi</taxon>
        <taxon>Fungi incertae sedis</taxon>
        <taxon>Mucoromycota</taxon>
        <taxon>Mortierellomycotina</taxon>
        <taxon>Mortierellomycetes</taxon>
        <taxon>Mortierellales</taxon>
        <taxon>Mortierellaceae</taxon>
        <taxon>Mortierella</taxon>
    </lineage>
</organism>
<feature type="compositionally biased region" description="Polar residues" evidence="6">
    <location>
        <begin position="446"/>
        <end position="460"/>
    </location>
</feature>
<evidence type="ECO:0000256" key="5">
    <source>
        <dbReference type="ARBA" id="ARBA00023242"/>
    </source>
</evidence>
<dbReference type="GO" id="GO:0007059">
    <property type="term" value="P:chromosome segregation"/>
    <property type="evidence" value="ECO:0007669"/>
    <property type="project" value="TreeGrafter"/>
</dbReference>
<dbReference type="SUPFAM" id="SSF47113">
    <property type="entry name" value="Histone-fold"/>
    <property type="match status" value="1"/>
</dbReference>
<evidence type="ECO:0000256" key="2">
    <source>
        <dbReference type="ARBA" id="ARBA00004286"/>
    </source>
</evidence>
<feature type="region of interest" description="Disordered" evidence="6">
    <location>
        <begin position="579"/>
        <end position="620"/>
    </location>
</feature>
<feature type="region of interest" description="Disordered" evidence="6">
    <location>
        <begin position="237"/>
        <end position="281"/>
    </location>
</feature>
<evidence type="ECO:0000256" key="3">
    <source>
        <dbReference type="ARBA" id="ARBA00010137"/>
    </source>
</evidence>
<accession>A0A9P6J5U9</accession>
<feature type="compositionally biased region" description="Basic and acidic residues" evidence="6">
    <location>
        <begin position="584"/>
        <end position="598"/>
    </location>
</feature>
<sequence length="790" mass="88387">MEQVFRSSSNRRTVVDLDLFEHLHLTSVEVRPSVTRGSALNGDADSSPGSNHQQPEQQINTDAFIVSRKRTSINDNPPEARESVNPPTTPKKQKTGLRRRNIGAMGEVIFGRDLTTSPTTRRPVADEDLLDILNLSRPGKDQDKVTENQLAESLDSALFASAPQTPRRESTSHTTPRRRTPRRRSKPMNPNVKPSAFKAMADAHQARINKMIHEATRFGQSGREKHSPINILRALSRVPGFNQPQKPSPEREPIPGSDQWKKLTPKTPKTMHFQTPGDRDLIPAAPNFGSEKLSGSRSSTLDRNTMSVEKRLAFDKFRSSNPFLDPEDFNKLWEAELSIGRSQRFSGRGSFGMGMADDEGRSLLEDDDTREHRLSQHDMTDPFLHQIELEERPLHLEDLTNGSLHGMDNEQEQEPALDHGDANRGVREGPVQDQGVHGSVAEPASSGLTTDPGSLSTSSEAPGITLALSMSQQGSEADQALSADQVSQQQQGVPGSIDPDARDVQMYVDADGIQHLVVEQRADEALEEEGWEDIPDDENERGVLNSQQQQQQQQQPSDGAEPAEALVNEFFDMTMAQQENGQDNQDRPTEEQQRHTSDLELEEQPEADLSGQAQGDQEGYEEDYMHVPDEDHVELQEHEERQGPSGVQYFDDFPSELGIMSNGNVLPTIFPKTKKTVRLSKAGIPVPSMPAALQKQHVHTFSRSRVSQEAMAVIMEGSHQFLEQASNDLAAYAEHAGRRTIDESDVELLMDRLRLTNDKVSLESLLHRYLPRELRDKVLYPDEMQRFRRS</sequence>
<reference evidence="8" key="1">
    <citation type="journal article" date="2020" name="Fungal Divers.">
        <title>Resolving the Mortierellaceae phylogeny through synthesis of multi-gene phylogenetics and phylogenomics.</title>
        <authorList>
            <person name="Vandepol N."/>
            <person name="Liber J."/>
            <person name="Desiro A."/>
            <person name="Na H."/>
            <person name="Kennedy M."/>
            <person name="Barry K."/>
            <person name="Grigoriev I.V."/>
            <person name="Miller A.N."/>
            <person name="O'Donnell K."/>
            <person name="Stajich J.E."/>
            <person name="Bonito G."/>
        </authorList>
    </citation>
    <scope>NUCLEOTIDE SEQUENCE</scope>
    <source>
        <strain evidence="8">CK1249</strain>
    </source>
</reference>
<comment type="subcellular location">
    <subcellularLocation>
        <location evidence="2">Chromosome</location>
    </subcellularLocation>
    <subcellularLocation>
        <location evidence="1">Nucleus</location>
    </subcellularLocation>
</comment>
<dbReference type="GO" id="GO:0005634">
    <property type="term" value="C:nucleus"/>
    <property type="evidence" value="ECO:0007669"/>
    <property type="project" value="UniProtKB-SubCell"/>
</dbReference>
<feature type="region of interest" description="Disordered" evidence="6">
    <location>
        <begin position="156"/>
        <end position="194"/>
    </location>
</feature>
<dbReference type="GO" id="GO:0000278">
    <property type="term" value="P:mitotic cell cycle"/>
    <property type="evidence" value="ECO:0007669"/>
    <property type="project" value="TreeGrafter"/>
</dbReference>
<dbReference type="Gene3D" id="1.10.20.10">
    <property type="entry name" value="Histone, subunit A"/>
    <property type="match status" value="1"/>
</dbReference>
<keyword evidence="9" id="KW-1185">Reference proteome</keyword>